<gene>
    <name evidence="1" type="ORF">ABVB70_26755</name>
</gene>
<dbReference type="Proteomes" id="UP001438189">
    <property type="component" value="Unassembled WGS sequence"/>
</dbReference>
<sequence>MDGTAERYHRFAKFEAAGRSPLYEKFALHVAQSPDILRFLEGLPPEKRQPNLLFAAVRLLAGIPSSTAELDDAINIYANAICSVMLSRTTQTNEPGRCASLLPSLASIPGPLALIEVGASSGLCLLPDFYGYDWDRQRLVPPAQAIGIAPVFPCQAGIGVPLPTNFPEIVWRAGLDLNPLDVSKDDDVLWLENLVWPEHHQRLDRLRSAINIARQNPPRVVAGDLRNDLQALISEAPKDATVVVFHTAVLSYVSNQQDREDFARKMLDAKSIWISNESPKIFPDIAVKASPIRDDMFLLSVDGTPQAWCGPHGQSVLWI</sequence>
<dbReference type="Pfam" id="PF10094">
    <property type="entry name" value="DUF2332"/>
    <property type="match status" value="1"/>
</dbReference>
<dbReference type="RefSeq" id="WP_353574780.1">
    <property type="nucleotide sequence ID" value="NZ_JBETME010000027.1"/>
</dbReference>
<dbReference type="InterPro" id="IPR011200">
    <property type="entry name" value="UCP012608"/>
</dbReference>
<evidence type="ECO:0000313" key="1">
    <source>
        <dbReference type="EMBL" id="MES4993897.1"/>
    </source>
</evidence>
<protein>
    <submittedName>
        <fullName evidence="1">DUF2332 domain-containing protein</fullName>
    </submittedName>
</protein>
<reference evidence="1 2" key="1">
    <citation type="submission" date="2024-06" db="EMBL/GenBank/DDBJ databases">
        <title>Genome sequencing of Agrobacterium spp. from tobacco in Serbia.</title>
        <authorList>
            <person name="Ilicic R.J."/>
            <person name="Studholme D.J."/>
            <person name="Jelusic A."/>
            <person name="Barac G."/>
            <person name="Bagi F."/>
            <person name="Popovic Milovanovic T."/>
        </authorList>
    </citation>
    <scope>NUCLEOTIDE SEQUENCE [LARGE SCALE GENOMIC DNA]</scope>
    <source>
        <strain evidence="1 2">DA1</strain>
    </source>
</reference>
<proteinExistence type="predicted"/>
<comment type="caution">
    <text evidence="1">The sequence shown here is derived from an EMBL/GenBank/DDBJ whole genome shotgun (WGS) entry which is preliminary data.</text>
</comment>
<organism evidence="1 2">
    <name type="scientific">Agrobacterium radiobacter</name>
    <dbReference type="NCBI Taxonomy" id="362"/>
    <lineage>
        <taxon>Bacteria</taxon>
        <taxon>Pseudomonadati</taxon>
        <taxon>Pseudomonadota</taxon>
        <taxon>Alphaproteobacteria</taxon>
        <taxon>Hyphomicrobiales</taxon>
        <taxon>Rhizobiaceae</taxon>
        <taxon>Rhizobium/Agrobacterium group</taxon>
        <taxon>Agrobacterium</taxon>
        <taxon>Agrobacterium tumefaciens complex</taxon>
    </lineage>
</organism>
<dbReference type="EMBL" id="JBETME010000027">
    <property type="protein sequence ID" value="MES4993897.1"/>
    <property type="molecule type" value="Genomic_DNA"/>
</dbReference>
<evidence type="ECO:0000313" key="2">
    <source>
        <dbReference type="Proteomes" id="UP001438189"/>
    </source>
</evidence>
<dbReference type="AlphaFoldDB" id="A0ABD5LSX8"/>
<accession>A0ABD5LSX8</accession>
<name>A0ABD5LSX8_AGRRD</name>